<evidence type="ECO:0000313" key="3">
    <source>
        <dbReference type="Proteomes" id="UP000184671"/>
    </source>
</evidence>
<reference evidence="2 3" key="1">
    <citation type="submission" date="2016-08" db="EMBL/GenBank/DDBJ databases">
        <authorList>
            <person name="Seilhamer J.J."/>
        </authorList>
    </citation>
    <scope>NUCLEOTIDE SEQUENCE [LARGE SCALE GENOMIC DNA]</scope>
    <source>
        <strain evidence="2">L21-II-0</strain>
    </source>
</reference>
<name>A0A1M4MLX9_9EURY</name>
<dbReference type="RefSeq" id="WP_074370045.1">
    <property type="nucleotide sequence ID" value="NZ_FMID01000041.1"/>
</dbReference>
<dbReference type="AlphaFoldDB" id="A0A1M4MLX9"/>
<dbReference type="PANTHER" id="PTHR22916:SF3">
    <property type="entry name" value="UDP-GLCNAC:BETAGAL BETA-1,3-N-ACETYLGLUCOSAMINYLTRANSFERASE-LIKE PROTEIN 1"/>
    <property type="match status" value="1"/>
</dbReference>
<dbReference type="PANTHER" id="PTHR22916">
    <property type="entry name" value="GLYCOSYLTRANSFERASE"/>
    <property type="match status" value="1"/>
</dbReference>
<dbReference type="GO" id="GO:0016758">
    <property type="term" value="F:hexosyltransferase activity"/>
    <property type="evidence" value="ECO:0007669"/>
    <property type="project" value="UniProtKB-ARBA"/>
</dbReference>
<sequence length="262" mass="29855">MENSRISIITVCFNCEGLIERTVKSVVDQTYTNIQYIVIDGGSTDNTLNIIKQYENDIDVLVSEKDDGIYDAMNKGLGYATGDLVYFLNAGDCLYDNDVLRNIVEGLRANPDSNILYGDYIYYDDTGEQRCSGHRTGIPDLIRRGYCHQTTFAKKSTFLKCGKFDTEYKIYADFDWLLRALIAGQNMRYLGMPVVYYLKGGESESHIVRDYFEKIKVIQKNTGIRGLLSLGISSPVIIFRYLSKKLGDKRKMARPNEIRVDN</sequence>
<dbReference type="Proteomes" id="UP000184671">
    <property type="component" value="Unassembled WGS sequence"/>
</dbReference>
<dbReference type="InterPro" id="IPR001173">
    <property type="entry name" value="Glyco_trans_2-like"/>
</dbReference>
<keyword evidence="2" id="KW-0808">Transferase</keyword>
<accession>A0A1M4MLX9</accession>
<feature type="domain" description="Glycosyltransferase 2-like" evidence="1">
    <location>
        <begin position="7"/>
        <end position="131"/>
    </location>
</feature>
<proteinExistence type="predicted"/>
<dbReference type="SUPFAM" id="SSF53448">
    <property type="entry name" value="Nucleotide-diphospho-sugar transferases"/>
    <property type="match status" value="1"/>
</dbReference>
<evidence type="ECO:0000313" key="2">
    <source>
        <dbReference type="EMBL" id="SCL75808.1"/>
    </source>
</evidence>
<dbReference type="EMBL" id="FMID01000041">
    <property type="protein sequence ID" value="SCL75808.1"/>
    <property type="molecule type" value="Genomic_DNA"/>
</dbReference>
<dbReference type="Pfam" id="PF00535">
    <property type="entry name" value="Glycos_transf_2"/>
    <property type="match status" value="1"/>
</dbReference>
<keyword evidence="2" id="KW-0328">Glycosyltransferase</keyword>
<evidence type="ECO:0000259" key="1">
    <source>
        <dbReference type="Pfam" id="PF00535"/>
    </source>
</evidence>
<dbReference type="OrthoDB" id="112443at2157"/>
<dbReference type="EC" id="2.4.1.-" evidence="2"/>
<gene>
    <name evidence="2" type="ORF">L21_1722</name>
</gene>
<dbReference type="InterPro" id="IPR029044">
    <property type="entry name" value="Nucleotide-diphossugar_trans"/>
</dbReference>
<dbReference type="Gene3D" id="3.90.550.10">
    <property type="entry name" value="Spore Coat Polysaccharide Biosynthesis Protein SpsA, Chain A"/>
    <property type="match status" value="1"/>
</dbReference>
<protein>
    <submittedName>
        <fullName evidence="2">PGL/p-HBAD biosynthesis glycosyltransferase/MT3031</fullName>
        <ecNumber evidence="2">2.4.1.-</ecNumber>
    </submittedName>
</protein>
<dbReference type="STRING" id="118126.L21_1722"/>
<organism evidence="2 3">
    <name type="scientific">Methanoculleus chikugoensis</name>
    <dbReference type="NCBI Taxonomy" id="118126"/>
    <lineage>
        <taxon>Archaea</taxon>
        <taxon>Methanobacteriati</taxon>
        <taxon>Methanobacteriota</taxon>
        <taxon>Stenosarchaea group</taxon>
        <taxon>Methanomicrobia</taxon>
        <taxon>Methanomicrobiales</taxon>
        <taxon>Methanomicrobiaceae</taxon>
        <taxon>Methanoculleus</taxon>
    </lineage>
</organism>
<dbReference type="CDD" id="cd06433">
    <property type="entry name" value="GT_2_WfgS_like"/>
    <property type="match status" value="1"/>
</dbReference>